<dbReference type="EMBL" id="JAZAQF010000028">
    <property type="protein sequence ID" value="MFG3817057.1"/>
    <property type="molecule type" value="Genomic_DNA"/>
</dbReference>
<evidence type="ECO:0000256" key="10">
    <source>
        <dbReference type="SAM" id="MobiDB-lite"/>
    </source>
</evidence>
<dbReference type="Gene3D" id="3.90.320.10">
    <property type="match status" value="1"/>
</dbReference>
<name>A0ABW7C7E6_9CYAN</name>
<keyword evidence="6" id="KW-0269">Exonuclease</keyword>
<evidence type="ECO:0000256" key="8">
    <source>
        <dbReference type="ARBA" id="ARBA00023125"/>
    </source>
</evidence>
<dbReference type="Proteomes" id="UP001604335">
    <property type="component" value="Unassembled WGS sequence"/>
</dbReference>
<sequence>MTANRSSVNTSRTIWLGAKAAQVQRAIAQGLWGPFDWVLTPTRQAARAIGVQAQSLDQLLKRLRLEGNLAPVLMRQRALRSAVAAVWPEVEAGQYANTIAPVIREMLHNGWSLAMAAQEPTLSDRARRLVTIAQAYLQALQLSGDQKLGDQKLGDQQLSDQKWGDQQLGDQSIQRRAVDRPADRLDAAQIYGQAAQAIAQGAVDPLVLGLWGYGYLAPDAIALIDALAGPGSCLWWPDDPALHRLLPAWEQRGWTVRSAAEFFAEFSAESEATASPTECQPWQRAIAFPTLEDEVRWVLAKIKQHLHQGVPANQMVLIARDEQRYGPKLLEVAQEFEVPVRLLYGVPLTQTRVGHWVQCLLEAAQQQWAYEPAVQLLRHPLGRDRLEGQWETARRLRPDRPKAWIHAGLDLTDLAPPAQSAHRSATREQWVSWVQDCARSLEIRSGAQHWPSEANALSSLNHHLIELARPSHETLTLANFAQELRELLSLISVPRHPGRGGVELHSPASLIGAQYRYGFALGMVEGWWPAPIAPDLALDWFDRRALTQAGFPMAGTAELADQERLHNSAAFATIQEQLVFSYPQWHGQQPQSPSALLRDPQIKPTEPEPVPDVSPLASWQRFLTRPDRPADLAQDPFGPVLERAWRMEYQRLRGGQPDRPEDLAFHGFLGSFATMDPDRHTFSASQITDLGQCPFKYFARRVLRLQEPQETEADLPRNSKGNLYHRVLQKLGEQQRDRQAPVFNDPEQRLAALETWLTEAATELQLPRHLTWTAQRQELLAQLQWLILQDTFLPAESTILHCEVPFEGEWLGLKVKGMIDRVDQSPDGLVLIDYKTGKAEGAKVKDQTGQANLDVQLLVYASAAAQLAPETPVAKAYYYSLREAKLVSPQPLTSDNPEVGALVQRLRHHLAAGEYPVDPDREYKACQFCEASSACRCVQDG</sequence>
<keyword evidence="5" id="KW-0347">Helicase</keyword>
<feature type="region of interest" description="Disordered" evidence="10">
    <location>
        <begin position="151"/>
        <end position="172"/>
    </location>
</feature>
<dbReference type="InterPro" id="IPR038726">
    <property type="entry name" value="PDDEXK_AddAB-type"/>
</dbReference>
<evidence type="ECO:0000256" key="3">
    <source>
        <dbReference type="ARBA" id="ARBA00022763"/>
    </source>
</evidence>
<feature type="region of interest" description="Disordered" evidence="10">
    <location>
        <begin position="587"/>
        <end position="614"/>
    </location>
</feature>
<evidence type="ECO:0000256" key="2">
    <source>
        <dbReference type="ARBA" id="ARBA00022741"/>
    </source>
</evidence>
<keyword evidence="8" id="KW-0238">DNA-binding</keyword>
<reference evidence="13" key="1">
    <citation type="journal article" date="2024" name="Algal Res.">
        <title>Biochemical, toxicological and genomic investigation of a high-biomass producing Limnothrix strain isolated from Italian shallow drinking water reservoir.</title>
        <authorList>
            <person name="Simonazzi M."/>
            <person name="Shishido T.K."/>
            <person name="Delbaje E."/>
            <person name="Wahlsten M."/>
            <person name="Fewer D.P."/>
            <person name="Sivonen K."/>
            <person name="Pezzolesi L."/>
            <person name="Pistocchi R."/>
        </authorList>
    </citation>
    <scope>NUCLEOTIDE SEQUENCE [LARGE SCALE GENOMIC DNA]</scope>
    <source>
        <strain evidence="13">LRLZ20PSL1</strain>
    </source>
</reference>
<dbReference type="PANTHER" id="PTHR30591:SF1">
    <property type="entry name" value="RECBCD ENZYME SUBUNIT RECC"/>
    <property type="match status" value="1"/>
</dbReference>
<comment type="caution">
    <text evidence="12">The sequence shown here is derived from an EMBL/GenBank/DDBJ whole genome shotgun (WGS) entry which is preliminary data.</text>
</comment>
<proteinExistence type="predicted"/>
<accession>A0ABW7C7E6</accession>
<keyword evidence="2" id="KW-0547">Nucleotide-binding</keyword>
<evidence type="ECO:0000256" key="7">
    <source>
        <dbReference type="ARBA" id="ARBA00022840"/>
    </source>
</evidence>
<dbReference type="InterPro" id="IPR011604">
    <property type="entry name" value="PDDEXK-like_dom_sf"/>
</dbReference>
<dbReference type="Gene3D" id="3.40.50.300">
    <property type="entry name" value="P-loop containing nucleotide triphosphate hydrolases"/>
    <property type="match status" value="1"/>
</dbReference>
<evidence type="ECO:0000313" key="13">
    <source>
        <dbReference type="Proteomes" id="UP001604335"/>
    </source>
</evidence>
<evidence type="ECO:0000256" key="1">
    <source>
        <dbReference type="ARBA" id="ARBA00022722"/>
    </source>
</evidence>
<keyword evidence="13" id="KW-1185">Reference proteome</keyword>
<dbReference type="Pfam" id="PF12705">
    <property type="entry name" value="PDDEXK_1"/>
    <property type="match status" value="1"/>
</dbReference>
<keyword evidence="4" id="KW-0378">Hydrolase</keyword>
<feature type="domain" description="PD-(D/E)XK endonuclease-like" evidence="11">
    <location>
        <begin position="681"/>
        <end position="936"/>
    </location>
</feature>
<evidence type="ECO:0000259" key="11">
    <source>
        <dbReference type="Pfam" id="PF12705"/>
    </source>
</evidence>
<dbReference type="InterPro" id="IPR027417">
    <property type="entry name" value="P-loop_NTPase"/>
</dbReference>
<evidence type="ECO:0000256" key="5">
    <source>
        <dbReference type="ARBA" id="ARBA00022806"/>
    </source>
</evidence>
<dbReference type="SUPFAM" id="SSF52540">
    <property type="entry name" value="P-loop containing nucleoside triphosphate hydrolases"/>
    <property type="match status" value="1"/>
</dbReference>
<keyword evidence="3" id="KW-0227">DNA damage</keyword>
<evidence type="ECO:0000313" key="12">
    <source>
        <dbReference type="EMBL" id="MFG3817057.1"/>
    </source>
</evidence>
<dbReference type="PANTHER" id="PTHR30591">
    <property type="entry name" value="RECBCD ENZYME SUBUNIT RECC"/>
    <property type="match status" value="1"/>
</dbReference>
<keyword evidence="7" id="KW-0067">ATP-binding</keyword>
<protein>
    <submittedName>
        <fullName evidence="12">PD-(D/E)XK nuclease family protein</fullName>
    </submittedName>
</protein>
<keyword evidence="9" id="KW-0234">DNA repair</keyword>
<gene>
    <name evidence="12" type="ORF">VPK24_05365</name>
</gene>
<evidence type="ECO:0000256" key="6">
    <source>
        <dbReference type="ARBA" id="ARBA00022839"/>
    </source>
</evidence>
<dbReference type="SUPFAM" id="SSF52980">
    <property type="entry name" value="Restriction endonuclease-like"/>
    <property type="match status" value="1"/>
</dbReference>
<evidence type="ECO:0000256" key="9">
    <source>
        <dbReference type="ARBA" id="ARBA00023204"/>
    </source>
</evidence>
<keyword evidence="1" id="KW-0540">Nuclease</keyword>
<organism evidence="12 13">
    <name type="scientific">Limnothrix redekei LRLZ20PSL1</name>
    <dbReference type="NCBI Taxonomy" id="3112953"/>
    <lineage>
        <taxon>Bacteria</taxon>
        <taxon>Bacillati</taxon>
        <taxon>Cyanobacteriota</taxon>
        <taxon>Cyanophyceae</taxon>
        <taxon>Pseudanabaenales</taxon>
        <taxon>Pseudanabaenaceae</taxon>
        <taxon>Limnothrix</taxon>
    </lineage>
</organism>
<dbReference type="RefSeq" id="WP_393011091.1">
    <property type="nucleotide sequence ID" value="NZ_JAZAQF010000028.1"/>
</dbReference>
<dbReference type="InterPro" id="IPR011335">
    <property type="entry name" value="Restrct_endonuc-II-like"/>
</dbReference>
<evidence type="ECO:0000256" key="4">
    <source>
        <dbReference type="ARBA" id="ARBA00022801"/>
    </source>
</evidence>